<proteinExistence type="predicted"/>
<dbReference type="AlphaFoldDB" id="A0A2M8LWT4"/>
<dbReference type="Proteomes" id="UP000230407">
    <property type="component" value="Unassembled WGS sequence"/>
</dbReference>
<dbReference type="RefSeq" id="WP_100202919.1">
    <property type="nucleotide sequence ID" value="NZ_PGGW01000058.1"/>
</dbReference>
<accession>A0A2M8LWT4</accession>
<protein>
    <submittedName>
        <fullName evidence="1">Uncharacterized protein</fullName>
    </submittedName>
</protein>
<organism evidence="1 2">
    <name type="scientific">Streptomyces carminius</name>
    <dbReference type="NCBI Taxonomy" id="2665496"/>
    <lineage>
        <taxon>Bacteria</taxon>
        <taxon>Bacillati</taxon>
        <taxon>Actinomycetota</taxon>
        <taxon>Actinomycetes</taxon>
        <taxon>Kitasatosporales</taxon>
        <taxon>Streptomycetaceae</taxon>
        <taxon>Streptomyces</taxon>
    </lineage>
</organism>
<comment type="caution">
    <text evidence="1">The sequence shown here is derived from an EMBL/GenBank/DDBJ whole genome shotgun (WGS) entry which is preliminary data.</text>
</comment>
<sequence>MTGTPAPPGAGQRSYGLYHPYFHVRDDRWLKAAALYWPRIVRMVPEDYATRDSETVKVLTGELGFVERLSPGASVASVAPRFLELVSGHADALRPRLGVGQEDAARLRHAARPGGPGPGPGPAPGAVHHDQLRPEVVDALVDAGLAVRGRIDLSHEADRRWVVMDERLVAVYTSVPAEDVAAANRLQLTTDRPHAYAVANGWSADRIAEALLDGFGPVGPGTPDPGNPEAAAPERGTELAQRVALLALNLVVPEHLDRVPVQRIVALRRRHEREFLEFGRAVDQAAAELSELAGISDPRILEQYLRDEVESRFALPLKALRRHLQELRLGAATMAVNVRTQLPATLTLAGGAWLAGQPVVAGTTATALGLLTVRQSTRQQKEELLGAAGPASFLLHARGELGERKLLARTLGRMGRIAGTGG</sequence>
<reference evidence="1 2" key="1">
    <citation type="submission" date="2017-11" db="EMBL/GenBank/DDBJ databases">
        <title>Streptomyces carmine sp. nov., a novel actinomycete isolated from Sophora alopecuroides in Xinjiang, China.</title>
        <authorList>
            <person name="Wang Y."/>
            <person name="Luo X."/>
            <person name="Wan C."/>
            <person name="Zhang L."/>
        </authorList>
    </citation>
    <scope>NUCLEOTIDE SEQUENCE [LARGE SCALE GENOMIC DNA]</scope>
    <source>
        <strain evidence="1 2">TRM SA0054</strain>
    </source>
</reference>
<evidence type="ECO:0000313" key="1">
    <source>
        <dbReference type="EMBL" id="PJE96426.1"/>
    </source>
</evidence>
<dbReference type="EMBL" id="PGGW01000058">
    <property type="protein sequence ID" value="PJE96426.1"/>
    <property type="molecule type" value="Genomic_DNA"/>
</dbReference>
<name>A0A2M8LWT4_9ACTN</name>
<keyword evidence="2" id="KW-1185">Reference proteome</keyword>
<dbReference type="InterPro" id="IPR046203">
    <property type="entry name" value="DUF6236"/>
</dbReference>
<gene>
    <name evidence="1" type="ORF">CUT44_18150</name>
</gene>
<dbReference type="Pfam" id="PF19749">
    <property type="entry name" value="DUF6236"/>
    <property type="match status" value="1"/>
</dbReference>
<evidence type="ECO:0000313" key="2">
    <source>
        <dbReference type="Proteomes" id="UP000230407"/>
    </source>
</evidence>